<dbReference type="EMBL" id="FORX01000002">
    <property type="protein sequence ID" value="SFJ29196.1"/>
    <property type="molecule type" value="Genomic_DNA"/>
</dbReference>
<proteinExistence type="predicted"/>
<dbReference type="STRING" id="52560.SAMN04488082_102225"/>
<dbReference type="OrthoDB" id="9803106at2"/>
<keyword evidence="2" id="KW-0808">Transferase</keyword>
<dbReference type="RefSeq" id="WP_092372692.1">
    <property type="nucleotide sequence ID" value="NZ_FORX01000002.1"/>
</dbReference>
<accession>A0A1I3Q7U7</accession>
<dbReference type="SUPFAM" id="SSF81301">
    <property type="entry name" value="Nucleotidyltransferase"/>
    <property type="match status" value="1"/>
</dbReference>
<sequence>MNAHSGIGLLESDLALIAHAATQLPEIHQVILFGSRAKGTHKPGSDVDLAIKGKNLAYESAIRLASLLNEEAPMPYFFDVVNYDAITEPLLLEHIDRVGQVIFERR</sequence>
<protein>
    <submittedName>
        <fullName evidence="2">Nucleotidyltransferase domain-containing protein</fullName>
    </submittedName>
</protein>
<dbReference type="AlphaFoldDB" id="A0A1I3Q7U7"/>
<evidence type="ECO:0000313" key="3">
    <source>
        <dbReference type="Proteomes" id="UP000198635"/>
    </source>
</evidence>
<dbReference type="GO" id="GO:0016740">
    <property type="term" value="F:transferase activity"/>
    <property type="evidence" value="ECO:0007669"/>
    <property type="project" value="UniProtKB-KW"/>
</dbReference>
<keyword evidence="3" id="KW-1185">Reference proteome</keyword>
<dbReference type="InterPro" id="IPR043519">
    <property type="entry name" value="NT_sf"/>
</dbReference>
<organism evidence="2 3">
    <name type="scientific">Desulfomicrobium apsheronum</name>
    <dbReference type="NCBI Taxonomy" id="52560"/>
    <lineage>
        <taxon>Bacteria</taxon>
        <taxon>Pseudomonadati</taxon>
        <taxon>Thermodesulfobacteriota</taxon>
        <taxon>Desulfovibrionia</taxon>
        <taxon>Desulfovibrionales</taxon>
        <taxon>Desulfomicrobiaceae</taxon>
        <taxon>Desulfomicrobium</taxon>
    </lineage>
</organism>
<evidence type="ECO:0000313" key="2">
    <source>
        <dbReference type="EMBL" id="SFJ29196.1"/>
    </source>
</evidence>
<dbReference type="InterPro" id="IPR041633">
    <property type="entry name" value="Polbeta"/>
</dbReference>
<reference evidence="3" key="1">
    <citation type="submission" date="2016-10" db="EMBL/GenBank/DDBJ databases">
        <authorList>
            <person name="Varghese N."/>
            <person name="Submissions S."/>
        </authorList>
    </citation>
    <scope>NUCLEOTIDE SEQUENCE [LARGE SCALE GENOMIC DNA]</scope>
    <source>
        <strain evidence="3">DSM 5918</strain>
    </source>
</reference>
<dbReference type="Gene3D" id="3.30.460.10">
    <property type="entry name" value="Beta Polymerase, domain 2"/>
    <property type="match status" value="1"/>
</dbReference>
<evidence type="ECO:0000259" key="1">
    <source>
        <dbReference type="Pfam" id="PF18765"/>
    </source>
</evidence>
<feature type="domain" description="Polymerase beta nucleotidyltransferase" evidence="1">
    <location>
        <begin position="18"/>
        <end position="105"/>
    </location>
</feature>
<dbReference type="Pfam" id="PF18765">
    <property type="entry name" value="Polbeta"/>
    <property type="match status" value="1"/>
</dbReference>
<name>A0A1I3Q7U7_9BACT</name>
<dbReference type="Proteomes" id="UP000198635">
    <property type="component" value="Unassembled WGS sequence"/>
</dbReference>
<dbReference type="CDD" id="cd05403">
    <property type="entry name" value="NT_KNTase_like"/>
    <property type="match status" value="1"/>
</dbReference>
<gene>
    <name evidence="2" type="ORF">SAMN04488082_102225</name>
</gene>